<proteinExistence type="inferred from homology"/>
<gene>
    <name evidence="3" type="ORF">NSA23_02465</name>
</gene>
<dbReference type="AlphaFoldDB" id="A0A9X2S470"/>
<evidence type="ECO:0000313" key="3">
    <source>
        <dbReference type="EMBL" id="MCR2042974.1"/>
    </source>
</evidence>
<dbReference type="InterPro" id="IPR050902">
    <property type="entry name" value="ABC_Transporter_SBP"/>
</dbReference>
<dbReference type="GO" id="GO:0071281">
    <property type="term" value="P:cellular response to iron ion"/>
    <property type="evidence" value="ECO:0007669"/>
    <property type="project" value="TreeGrafter"/>
</dbReference>
<evidence type="ECO:0000259" key="2">
    <source>
        <dbReference type="PROSITE" id="PS50983"/>
    </source>
</evidence>
<dbReference type="Proteomes" id="UP001142078">
    <property type="component" value="Unassembled WGS sequence"/>
</dbReference>
<dbReference type="InterPro" id="IPR002491">
    <property type="entry name" value="ABC_transptr_periplasmic_BD"/>
</dbReference>
<dbReference type="PROSITE" id="PS50983">
    <property type="entry name" value="FE_B12_PBP"/>
    <property type="match status" value="1"/>
</dbReference>
<dbReference type="PANTHER" id="PTHR30535:SF34">
    <property type="entry name" value="MOLYBDATE-BINDING PROTEIN MOLA"/>
    <property type="match status" value="1"/>
</dbReference>
<dbReference type="Pfam" id="PF01497">
    <property type="entry name" value="Peripla_BP_2"/>
    <property type="match status" value="1"/>
</dbReference>
<dbReference type="RefSeq" id="WP_050069786.1">
    <property type="nucleotide sequence ID" value="NZ_CABKTM010000043.1"/>
</dbReference>
<dbReference type="Gene3D" id="1.20.58.2180">
    <property type="match status" value="1"/>
</dbReference>
<comment type="caution">
    <text evidence="3">The sequence shown here is derived from an EMBL/GenBank/DDBJ whole genome shotgun (WGS) entry which is preliminary data.</text>
</comment>
<evidence type="ECO:0000256" key="1">
    <source>
        <dbReference type="ARBA" id="ARBA00008814"/>
    </source>
</evidence>
<dbReference type="SUPFAM" id="SSF53807">
    <property type="entry name" value="Helical backbone' metal receptor"/>
    <property type="match status" value="1"/>
</dbReference>
<dbReference type="OrthoDB" id="9787830at2"/>
<dbReference type="PROSITE" id="PS51257">
    <property type="entry name" value="PROKAR_LIPOPROTEIN"/>
    <property type="match status" value="1"/>
</dbReference>
<keyword evidence="4" id="KW-1185">Reference proteome</keyword>
<accession>A0A9X2S470</accession>
<name>A0A9X2S470_9FIRM</name>
<organism evidence="3 4">
    <name type="scientific">Anaerosalibacter massiliensis</name>
    <dbReference type="NCBI Taxonomy" id="1347392"/>
    <lineage>
        <taxon>Bacteria</taxon>
        <taxon>Bacillati</taxon>
        <taxon>Bacillota</taxon>
        <taxon>Tissierellia</taxon>
        <taxon>Tissierellales</taxon>
        <taxon>Sporanaerobacteraceae</taxon>
        <taxon>Anaerosalibacter</taxon>
    </lineage>
</organism>
<reference evidence="3" key="1">
    <citation type="submission" date="2022-07" db="EMBL/GenBank/DDBJ databases">
        <title>Enhanced cultured diversity of the mouse gut microbiota enables custom-made synthetic communities.</title>
        <authorList>
            <person name="Afrizal A."/>
        </authorList>
    </citation>
    <scope>NUCLEOTIDE SEQUENCE</scope>
    <source>
        <strain evidence="3">DSM 29482</strain>
    </source>
</reference>
<sequence>MNKKKLLISSIFFILIISLLTTGCVKESDSKEESTITIEDMANRKVKVPTNISKVYATNPSGTIFVYTLDPDSLIGLNYEFTDYEKQFVDEKYRKLPVLGGWFGKNSTGNVEEILKYSPDLIVNVGKIDETSISASEKIEEILQAPVIMLGDNIEEISEAYEILGKVLGKEKRAQELAKYSNDILKEAEENSSKIKEEDMKKVYYAEGPKGLETEGNGSRRMKVLELVKGENASKSVETKDKHGKTNVSLEELLMWNPEYILVGSDPDKGLNVKENILKDPLWQDIEAVKNKNIYEIPHGPFNWFDRPPAVNRLMGIKWLGNLIYPEVFDYDIKEETTKFYKQFYNMDLNEEQIEMLLSN</sequence>
<dbReference type="PANTHER" id="PTHR30535">
    <property type="entry name" value="VITAMIN B12-BINDING PROTEIN"/>
    <property type="match status" value="1"/>
</dbReference>
<protein>
    <submittedName>
        <fullName evidence="3">ABC transporter substrate-binding protein</fullName>
    </submittedName>
</protein>
<dbReference type="EMBL" id="JANJZL010000001">
    <property type="protein sequence ID" value="MCR2042974.1"/>
    <property type="molecule type" value="Genomic_DNA"/>
</dbReference>
<dbReference type="Gene3D" id="3.40.50.1980">
    <property type="entry name" value="Nitrogenase molybdenum iron protein domain"/>
    <property type="match status" value="2"/>
</dbReference>
<feature type="domain" description="Fe/B12 periplasmic-binding" evidence="2">
    <location>
        <begin position="54"/>
        <end position="328"/>
    </location>
</feature>
<comment type="similarity">
    <text evidence="1">Belongs to the bacterial solute-binding protein 8 family.</text>
</comment>
<evidence type="ECO:0000313" key="4">
    <source>
        <dbReference type="Proteomes" id="UP001142078"/>
    </source>
</evidence>